<keyword evidence="2" id="KW-1185">Reference proteome</keyword>
<dbReference type="EMBL" id="BSFE01000006">
    <property type="protein sequence ID" value="GLK52729.1"/>
    <property type="molecule type" value="Genomic_DNA"/>
</dbReference>
<protein>
    <submittedName>
        <fullName evidence="1">Uncharacterized protein</fullName>
    </submittedName>
</protein>
<accession>A0A9W6INE9</accession>
<evidence type="ECO:0000313" key="2">
    <source>
        <dbReference type="Proteomes" id="UP001143486"/>
    </source>
</evidence>
<proteinExistence type="predicted"/>
<dbReference type="AlphaFoldDB" id="A0A9W6INE9"/>
<dbReference type="Proteomes" id="UP001143486">
    <property type="component" value="Unassembled WGS sequence"/>
</dbReference>
<reference evidence="1" key="2">
    <citation type="submission" date="2023-01" db="EMBL/GenBank/DDBJ databases">
        <authorList>
            <person name="Sun Q."/>
            <person name="Evtushenko L."/>
        </authorList>
    </citation>
    <scope>NUCLEOTIDE SEQUENCE</scope>
    <source>
        <strain evidence="1">VKM B-1513</strain>
    </source>
</reference>
<organism evidence="1 2">
    <name type="scientific">Maricaulis virginensis</name>
    <dbReference type="NCBI Taxonomy" id="144022"/>
    <lineage>
        <taxon>Bacteria</taxon>
        <taxon>Pseudomonadati</taxon>
        <taxon>Pseudomonadota</taxon>
        <taxon>Alphaproteobacteria</taxon>
        <taxon>Maricaulales</taxon>
        <taxon>Maricaulaceae</taxon>
        <taxon>Maricaulis</taxon>
    </lineage>
</organism>
<name>A0A9W6INE9_9PROT</name>
<evidence type="ECO:0000313" key="1">
    <source>
        <dbReference type="EMBL" id="GLK52729.1"/>
    </source>
</evidence>
<reference evidence="1" key="1">
    <citation type="journal article" date="2014" name="Int. J. Syst. Evol. Microbiol.">
        <title>Complete genome sequence of Corynebacterium casei LMG S-19264T (=DSM 44701T), isolated from a smear-ripened cheese.</title>
        <authorList>
            <consortium name="US DOE Joint Genome Institute (JGI-PGF)"/>
            <person name="Walter F."/>
            <person name="Albersmeier A."/>
            <person name="Kalinowski J."/>
            <person name="Ruckert C."/>
        </authorList>
    </citation>
    <scope>NUCLEOTIDE SEQUENCE</scope>
    <source>
        <strain evidence="1">VKM B-1513</strain>
    </source>
</reference>
<comment type="caution">
    <text evidence="1">The sequence shown here is derived from an EMBL/GenBank/DDBJ whole genome shotgun (WGS) entry which is preliminary data.</text>
</comment>
<sequence length="124" mass="13605">MNLIENGRFAEILSDGHVTRREAGWATERVREMVEAGEVAAILADSTDTERQVSPLLSGELIESFLLAIGTSVPVAYVCPTRWTETYFARVRDHVGELPDSAGYFAGRAEALDWLRAQSCADAC</sequence>
<gene>
    <name evidence="1" type="ORF">GCM10017621_22370</name>
</gene>